<proteinExistence type="predicted"/>
<accession>A0A4C1S9T0</accession>
<evidence type="ECO:0000313" key="2">
    <source>
        <dbReference type="Proteomes" id="UP000299102"/>
    </source>
</evidence>
<sequence length="85" mass="9919">METTRYSCLFAVASRAYQYFNDVPLRACRRDERSVTRLGLSRDNDTKVPLITDTLTNYTTTPREVHCLAVLTLRPHKCERGLRRE</sequence>
<protein>
    <submittedName>
        <fullName evidence="1">Uncharacterized protein</fullName>
    </submittedName>
</protein>
<organism evidence="1 2">
    <name type="scientific">Eumeta variegata</name>
    <name type="common">Bagworm moth</name>
    <name type="synonym">Eumeta japonica</name>
    <dbReference type="NCBI Taxonomy" id="151549"/>
    <lineage>
        <taxon>Eukaryota</taxon>
        <taxon>Metazoa</taxon>
        <taxon>Ecdysozoa</taxon>
        <taxon>Arthropoda</taxon>
        <taxon>Hexapoda</taxon>
        <taxon>Insecta</taxon>
        <taxon>Pterygota</taxon>
        <taxon>Neoptera</taxon>
        <taxon>Endopterygota</taxon>
        <taxon>Lepidoptera</taxon>
        <taxon>Glossata</taxon>
        <taxon>Ditrysia</taxon>
        <taxon>Tineoidea</taxon>
        <taxon>Psychidae</taxon>
        <taxon>Oiketicinae</taxon>
        <taxon>Eumeta</taxon>
    </lineage>
</organism>
<dbReference type="EMBL" id="BGZK01003225">
    <property type="protein sequence ID" value="GBO98904.1"/>
    <property type="molecule type" value="Genomic_DNA"/>
</dbReference>
<keyword evidence="2" id="KW-1185">Reference proteome</keyword>
<dbReference type="Proteomes" id="UP000299102">
    <property type="component" value="Unassembled WGS sequence"/>
</dbReference>
<gene>
    <name evidence="1" type="ORF">EVAR_72088_1</name>
</gene>
<reference evidence="1 2" key="1">
    <citation type="journal article" date="2019" name="Commun. Biol.">
        <title>The bagworm genome reveals a unique fibroin gene that provides high tensile strength.</title>
        <authorList>
            <person name="Kono N."/>
            <person name="Nakamura H."/>
            <person name="Ohtoshi R."/>
            <person name="Tomita M."/>
            <person name="Numata K."/>
            <person name="Arakawa K."/>
        </authorList>
    </citation>
    <scope>NUCLEOTIDE SEQUENCE [LARGE SCALE GENOMIC DNA]</scope>
</reference>
<evidence type="ECO:0000313" key="1">
    <source>
        <dbReference type="EMBL" id="GBO98904.1"/>
    </source>
</evidence>
<comment type="caution">
    <text evidence="1">The sequence shown here is derived from an EMBL/GenBank/DDBJ whole genome shotgun (WGS) entry which is preliminary data.</text>
</comment>
<name>A0A4C1S9T0_EUMVA</name>
<dbReference type="AlphaFoldDB" id="A0A4C1S9T0"/>